<dbReference type="AlphaFoldDB" id="A0A0K0DKP6"/>
<accession>A0A0K0DKP6</accession>
<dbReference type="WBParaSite" id="ACAC_0001209501-mRNA-1">
    <property type="protein sequence ID" value="ACAC_0001209501-mRNA-1"/>
    <property type="gene ID" value="ACAC_0001209501"/>
</dbReference>
<organism evidence="1 2">
    <name type="scientific">Angiostrongylus cantonensis</name>
    <name type="common">Rat lungworm</name>
    <dbReference type="NCBI Taxonomy" id="6313"/>
    <lineage>
        <taxon>Eukaryota</taxon>
        <taxon>Metazoa</taxon>
        <taxon>Ecdysozoa</taxon>
        <taxon>Nematoda</taxon>
        <taxon>Chromadorea</taxon>
        <taxon>Rhabditida</taxon>
        <taxon>Rhabditina</taxon>
        <taxon>Rhabditomorpha</taxon>
        <taxon>Strongyloidea</taxon>
        <taxon>Metastrongylidae</taxon>
        <taxon>Angiostrongylus</taxon>
    </lineage>
</organism>
<protein>
    <submittedName>
        <fullName evidence="2">MBF1 domain-containing protein</fullName>
    </submittedName>
</protein>
<evidence type="ECO:0000313" key="2">
    <source>
        <dbReference type="WBParaSite" id="ACAC_0001209501-mRNA-1"/>
    </source>
</evidence>
<reference evidence="1" key="1">
    <citation type="submission" date="2012-09" db="EMBL/GenBank/DDBJ databases">
        <authorList>
            <person name="Martin A.A."/>
        </authorList>
    </citation>
    <scope>NUCLEOTIDE SEQUENCE</scope>
</reference>
<dbReference type="Proteomes" id="UP000035642">
    <property type="component" value="Unassembled WGS sequence"/>
</dbReference>
<keyword evidence="1" id="KW-1185">Reference proteome</keyword>
<evidence type="ECO:0000313" key="1">
    <source>
        <dbReference type="Proteomes" id="UP000035642"/>
    </source>
</evidence>
<reference evidence="2" key="2">
    <citation type="submission" date="2017-02" db="UniProtKB">
        <authorList>
            <consortium name="WormBaseParasite"/>
        </authorList>
    </citation>
    <scope>IDENTIFICATION</scope>
</reference>
<proteinExistence type="predicted"/>
<name>A0A0K0DKP6_ANGCA</name>
<sequence length="115" mass="12667">MDFKAVIEIKRLEVNGSTTVRGSVRQSGVANHASISDKVFEQRETIAGRRGDYKEEVAPYTSAIQHLKRNQVGVEEIAAVATLEKLSLKVHETSGTIGSDRSNVIQGEAIQQFRQ</sequence>